<evidence type="ECO:0000313" key="1">
    <source>
        <dbReference type="EMBL" id="QEA07559.1"/>
    </source>
</evidence>
<name>A0A5B8REU5_9ZZZZ</name>
<organism evidence="1">
    <name type="scientific">uncultured organism</name>
    <dbReference type="NCBI Taxonomy" id="155900"/>
    <lineage>
        <taxon>unclassified sequences</taxon>
        <taxon>environmental samples</taxon>
    </lineage>
</organism>
<sequence>MKRLNAALKRCWSRCTLAPAPVLAPLRVCPRWAGRITSASTSEIAKTVPTTAGITAQIWPKVPGMKASGRNATILVSTLIAMGTAMSRAPCTAEGSRPRPRCRYS</sequence>
<reference evidence="1" key="1">
    <citation type="submission" date="2019-06" db="EMBL/GenBank/DDBJ databases">
        <authorList>
            <person name="Murdoch R.W."/>
            <person name="Fathepure B."/>
        </authorList>
    </citation>
    <scope>NUCLEOTIDE SEQUENCE</scope>
</reference>
<protein>
    <submittedName>
        <fullName evidence="1">Uncharacterized protein</fullName>
    </submittedName>
</protein>
<dbReference type="AlphaFoldDB" id="A0A5B8REU5"/>
<dbReference type="EMBL" id="MN079281">
    <property type="protein sequence ID" value="QEA07559.1"/>
    <property type="molecule type" value="Genomic_DNA"/>
</dbReference>
<accession>A0A5B8REU5</accession>
<proteinExistence type="predicted"/>
<gene>
    <name evidence="1" type="ORF">KBTEX_03917</name>
</gene>